<protein>
    <submittedName>
        <fullName evidence="1">Cinnamoyl-CoA reductase</fullName>
    </submittedName>
</protein>
<proteinExistence type="predicted"/>
<keyword evidence="2" id="KW-1185">Reference proteome</keyword>
<evidence type="ECO:0000313" key="2">
    <source>
        <dbReference type="Proteomes" id="UP001164539"/>
    </source>
</evidence>
<organism evidence="1 2">
    <name type="scientific">Melia azedarach</name>
    <name type="common">Chinaberry tree</name>
    <dbReference type="NCBI Taxonomy" id="155640"/>
    <lineage>
        <taxon>Eukaryota</taxon>
        <taxon>Viridiplantae</taxon>
        <taxon>Streptophyta</taxon>
        <taxon>Embryophyta</taxon>
        <taxon>Tracheophyta</taxon>
        <taxon>Spermatophyta</taxon>
        <taxon>Magnoliopsida</taxon>
        <taxon>eudicotyledons</taxon>
        <taxon>Gunneridae</taxon>
        <taxon>Pentapetalae</taxon>
        <taxon>rosids</taxon>
        <taxon>malvids</taxon>
        <taxon>Sapindales</taxon>
        <taxon>Meliaceae</taxon>
        <taxon>Melia</taxon>
    </lineage>
</organism>
<sequence length="329" mass="35906">MTGPKKEAVCVTGANGFIGTWVVRTLLEKGYTTVHATIFPGTDASHLFTLPGVTDSNLKIYEADILNPEAISRAIDGCQGVFHLASPNTLDDPKDPEKELLIPAVQGTLNVLEAAKKYNVRRVVLTSSISAIVPNPNWPKGKVFDETSWTDLDFCQANKIWYSMSKTLAEKAAWEFAEKSGLDLVSIHPATSLGPFPQPYLNASGAVLQRLLKGSKDTQEHYWLGAVHVQDVAKAQVLLFESPAASGRHLCTNGIYQFAEFAEKVSKLFPEFPIHRFNGETQPGLKACPDAAKRLIDLGLVFTPVEVAVREAVESLKAQGYLGQQNLKS</sequence>
<evidence type="ECO:0000313" key="1">
    <source>
        <dbReference type="EMBL" id="KAJ4717667.1"/>
    </source>
</evidence>
<name>A0ACC1Y1S8_MELAZ</name>
<comment type="caution">
    <text evidence="1">The sequence shown here is derived from an EMBL/GenBank/DDBJ whole genome shotgun (WGS) entry which is preliminary data.</text>
</comment>
<dbReference type="EMBL" id="CM051399">
    <property type="protein sequence ID" value="KAJ4717667.1"/>
    <property type="molecule type" value="Genomic_DNA"/>
</dbReference>
<gene>
    <name evidence="1" type="ORF">OWV82_012515</name>
</gene>
<dbReference type="Proteomes" id="UP001164539">
    <property type="component" value="Chromosome 6"/>
</dbReference>
<reference evidence="1 2" key="1">
    <citation type="journal article" date="2023" name="Science">
        <title>Complex scaffold remodeling in plant triterpene biosynthesis.</title>
        <authorList>
            <person name="De La Pena R."/>
            <person name="Hodgson H."/>
            <person name="Liu J.C."/>
            <person name="Stephenson M.J."/>
            <person name="Martin A.C."/>
            <person name="Owen C."/>
            <person name="Harkess A."/>
            <person name="Leebens-Mack J."/>
            <person name="Jimenez L.E."/>
            <person name="Osbourn A."/>
            <person name="Sattely E.S."/>
        </authorList>
    </citation>
    <scope>NUCLEOTIDE SEQUENCE [LARGE SCALE GENOMIC DNA]</scope>
    <source>
        <strain evidence="2">cv. JPN11</strain>
        <tissue evidence="1">Leaf</tissue>
    </source>
</reference>
<accession>A0ACC1Y1S8</accession>